<sequence length="127" mass="15015">MKFCTQCDNMYYIGINEKNTNELTYYCRNCKNTDNSIAMEGACIIDTHSNNTNMKYSYHINEYTKIDPTLPRVFNIKCPNADCNSNKKDSGEYTFPEVIYMRYDNTNMKYVYMCTTCNNIWKTNEEI</sequence>
<dbReference type="SUPFAM" id="SSF57783">
    <property type="entry name" value="Zinc beta-ribbon"/>
    <property type="match status" value="2"/>
</dbReference>
<dbReference type="Gene3D" id="2.20.25.10">
    <property type="match status" value="2"/>
</dbReference>
<evidence type="ECO:0008006" key="2">
    <source>
        <dbReference type="Google" id="ProtNLM"/>
    </source>
</evidence>
<dbReference type="EMBL" id="MN738828">
    <property type="protein sequence ID" value="QHT38190.1"/>
    <property type="molecule type" value="Genomic_DNA"/>
</dbReference>
<accession>A0A6C0FE96</accession>
<dbReference type="AlphaFoldDB" id="A0A6C0FE96"/>
<evidence type="ECO:0000313" key="1">
    <source>
        <dbReference type="EMBL" id="QHT38190.1"/>
    </source>
</evidence>
<protein>
    <recommendedName>
        <fullName evidence="2">DNA-directed RNA polymerase M/15kDa subunit domain-containing protein</fullName>
    </recommendedName>
</protein>
<proteinExistence type="predicted"/>
<reference evidence="1" key="1">
    <citation type="journal article" date="2020" name="Nature">
        <title>Giant virus diversity and host interactions through global metagenomics.</title>
        <authorList>
            <person name="Schulz F."/>
            <person name="Roux S."/>
            <person name="Paez-Espino D."/>
            <person name="Jungbluth S."/>
            <person name="Walsh D.A."/>
            <person name="Denef V.J."/>
            <person name="McMahon K.D."/>
            <person name="Konstantinidis K.T."/>
            <person name="Eloe-Fadrosh E.A."/>
            <person name="Kyrpides N.C."/>
            <person name="Woyke T."/>
        </authorList>
    </citation>
    <scope>NUCLEOTIDE SEQUENCE</scope>
    <source>
        <strain evidence="1">GVMAG-S-ERX556049-19</strain>
    </source>
</reference>
<organism evidence="1">
    <name type="scientific">viral metagenome</name>
    <dbReference type="NCBI Taxonomy" id="1070528"/>
    <lineage>
        <taxon>unclassified sequences</taxon>
        <taxon>metagenomes</taxon>
        <taxon>organismal metagenomes</taxon>
    </lineage>
</organism>
<name>A0A6C0FE96_9ZZZZ</name>